<name>D8SI78_SELML</name>
<evidence type="ECO:0000313" key="1">
    <source>
        <dbReference type="EMBL" id="EFJ15925.1"/>
    </source>
</evidence>
<accession>D8SI78</accession>
<dbReference type="Gramene" id="EFJ15925">
    <property type="protein sequence ID" value="EFJ15925"/>
    <property type="gene ID" value="SELMODRAFT_445388"/>
</dbReference>
<dbReference type="Proteomes" id="UP000001514">
    <property type="component" value="Unassembled WGS sequence"/>
</dbReference>
<dbReference type="InParanoid" id="D8SI78"/>
<proteinExistence type="predicted"/>
<gene>
    <name evidence="1" type="ORF">SELMODRAFT_445388</name>
</gene>
<keyword evidence="2" id="KW-1185">Reference proteome</keyword>
<dbReference type="KEGG" id="smo:SELMODRAFT_445388"/>
<protein>
    <submittedName>
        <fullName evidence="1">Uncharacterized protein</fullName>
    </submittedName>
</protein>
<sequence>MELSSFVSIHPIGCCPHKGFKPLLEEVERFLLGHKIISISIPSQQSQLIEHGTIGLALLCKQGFLVLFDSLTTATEGNGFKATALTKEQSVLVIGSGARQARMILTQPVGGQNHGEGASVGEALSLGLDAFAQACVENLECGGDLCVIDGSRNIDFGGMKFKKALESAKSGNFSFQYARRGVQRNALNIKVALFDKEEEAASARDSSAEKVQSIKEQEKAFNPFAMVCFSSKAMYRDTTEVVPLIASKSSSSIRAQDQCIGSKPRRLYARHSSLPSQLQNKGVQQASEDHLVLKEVLHDCLVLVRMEEAIRSMLMRLKHPGYVVDFSVEETPIVDPVTERDYFPVKIEIENVQGWVVKGGQYFPPDGKGMRALALFLWDDEEHVYVRYLVQKVSPEGKVLESVDQTSDTTDYDWRNYSCLWQESQDAIFADLMELSAKGYRVMMEEAI</sequence>
<organism evidence="2">
    <name type="scientific">Selaginella moellendorffii</name>
    <name type="common">Spikemoss</name>
    <dbReference type="NCBI Taxonomy" id="88036"/>
    <lineage>
        <taxon>Eukaryota</taxon>
        <taxon>Viridiplantae</taxon>
        <taxon>Streptophyta</taxon>
        <taxon>Embryophyta</taxon>
        <taxon>Tracheophyta</taxon>
        <taxon>Lycopodiopsida</taxon>
        <taxon>Selaginellales</taxon>
        <taxon>Selaginellaceae</taxon>
        <taxon>Selaginella</taxon>
    </lineage>
</organism>
<reference evidence="1 2" key="1">
    <citation type="journal article" date="2011" name="Science">
        <title>The Selaginella genome identifies genetic changes associated with the evolution of vascular plants.</title>
        <authorList>
            <person name="Banks J.A."/>
            <person name="Nishiyama T."/>
            <person name="Hasebe M."/>
            <person name="Bowman J.L."/>
            <person name="Gribskov M."/>
            <person name="dePamphilis C."/>
            <person name="Albert V.A."/>
            <person name="Aono N."/>
            <person name="Aoyama T."/>
            <person name="Ambrose B.A."/>
            <person name="Ashton N.W."/>
            <person name="Axtell M.J."/>
            <person name="Barker E."/>
            <person name="Barker M.S."/>
            <person name="Bennetzen J.L."/>
            <person name="Bonawitz N.D."/>
            <person name="Chapple C."/>
            <person name="Cheng C."/>
            <person name="Correa L.G."/>
            <person name="Dacre M."/>
            <person name="DeBarry J."/>
            <person name="Dreyer I."/>
            <person name="Elias M."/>
            <person name="Engstrom E.M."/>
            <person name="Estelle M."/>
            <person name="Feng L."/>
            <person name="Finet C."/>
            <person name="Floyd S.K."/>
            <person name="Frommer W.B."/>
            <person name="Fujita T."/>
            <person name="Gramzow L."/>
            <person name="Gutensohn M."/>
            <person name="Harholt J."/>
            <person name="Hattori M."/>
            <person name="Heyl A."/>
            <person name="Hirai T."/>
            <person name="Hiwatashi Y."/>
            <person name="Ishikawa M."/>
            <person name="Iwata M."/>
            <person name="Karol K.G."/>
            <person name="Koehler B."/>
            <person name="Kolukisaoglu U."/>
            <person name="Kubo M."/>
            <person name="Kurata T."/>
            <person name="Lalonde S."/>
            <person name="Li K."/>
            <person name="Li Y."/>
            <person name="Litt A."/>
            <person name="Lyons E."/>
            <person name="Manning G."/>
            <person name="Maruyama T."/>
            <person name="Michael T.P."/>
            <person name="Mikami K."/>
            <person name="Miyazaki S."/>
            <person name="Morinaga S."/>
            <person name="Murata T."/>
            <person name="Mueller-Roeber B."/>
            <person name="Nelson D.R."/>
            <person name="Obara M."/>
            <person name="Oguri Y."/>
            <person name="Olmstead R.G."/>
            <person name="Onodera N."/>
            <person name="Petersen B.L."/>
            <person name="Pils B."/>
            <person name="Prigge M."/>
            <person name="Rensing S.A."/>
            <person name="Riano-Pachon D.M."/>
            <person name="Roberts A.W."/>
            <person name="Sato Y."/>
            <person name="Scheller H.V."/>
            <person name="Schulz B."/>
            <person name="Schulz C."/>
            <person name="Shakirov E.V."/>
            <person name="Shibagaki N."/>
            <person name="Shinohara N."/>
            <person name="Shippen D.E."/>
            <person name="Soerensen I."/>
            <person name="Sotooka R."/>
            <person name="Sugimoto N."/>
            <person name="Sugita M."/>
            <person name="Sumikawa N."/>
            <person name="Tanurdzic M."/>
            <person name="Theissen G."/>
            <person name="Ulvskov P."/>
            <person name="Wakazuki S."/>
            <person name="Weng J.K."/>
            <person name="Willats W.W."/>
            <person name="Wipf D."/>
            <person name="Wolf P.G."/>
            <person name="Yang L."/>
            <person name="Zimmer A.D."/>
            <person name="Zhu Q."/>
            <person name="Mitros T."/>
            <person name="Hellsten U."/>
            <person name="Loque D."/>
            <person name="Otillar R."/>
            <person name="Salamov A."/>
            <person name="Schmutz J."/>
            <person name="Shapiro H."/>
            <person name="Lindquist E."/>
            <person name="Lucas S."/>
            <person name="Rokhsar D."/>
            <person name="Grigoriev I.V."/>
        </authorList>
    </citation>
    <scope>NUCLEOTIDE SEQUENCE [LARGE SCALE GENOMIC DNA]</scope>
</reference>
<evidence type="ECO:0000313" key="2">
    <source>
        <dbReference type="Proteomes" id="UP000001514"/>
    </source>
</evidence>
<dbReference type="EMBL" id="GL377621">
    <property type="protein sequence ID" value="EFJ15925.1"/>
    <property type="molecule type" value="Genomic_DNA"/>
</dbReference>
<dbReference type="HOGENOM" id="CLU_611654_0_0_1"/>
<dbReference type="AlphaFoldDB" id="D8SI78"/>